<dbReference type="FunFam" id="3.40.50.11210:FF:000007">
    <property type="entry name" value="Tuberous sclerosis 2"/>
    <property type="match status" value="1"/>
</dbReference>
<dbReference type="Gene3D" id="3.40.50.11210">
    <property type="entry name" value="Rap/Ran-GAP"/>
    <property type="match status" value="1"/>
</dbReference>
<dbReference type="GO" id="GO:0005634">
    <property type="term" value="C:nucleus"/>
    <property type="evidence" value="ECO:0007669"/>
    <property type="project" value="InterPro"/>
</dbReference>
<evidence type="ECO:0000259" key="3">
    <source>
        <dbReference type="PROSITE" id="PS50085"/>
    </source>
</evidence>
<dbReference type="PROSITE" id="PS50085">
    <property type="entry name" value="RAPGAP"/>
    <property type="match status" value="1"/>
</dbReference>
<dbReference type="InterPro" id="IPR035974">
    <property type="entry name" value="Rap/Ran-GAP_sf"/>
</dbReference>
<accession>B9WGK0</accession>
<dbReference type="InterPro" id="IPR000331">
    <property type="entry name" value="Rap/Ran_GAP_dom"/>
</dbReference>
<dbReference type="InterPro" id="IPR018515">
    <property type="entry name" value="Tuberin-type_domain"/>
</dbReference>
<evidence type="ECO:0000313" key="4">
    <source>
        <dbReference type="CGD" id="CAL0000161404"/>
    </source>
</evidence>
<dbReference type="Pfam" id="PF11864">
    <property type="entry name" value="DUF3384"/>
    <property type="match status" value="1"/>
</dbReference>
<name>B9WGK0_CANDC</name>
<dbReference type="PANTHER" id="PTHR10063">
    <property type="entry name" value="TUBERIN"/>
    <property type="match status" value="1"/>
</dbReference>
<dbReference type="InterPro" id="IPR016024">
    <property type="entry name" value="ARM-type_fold"/>
</dbReference>
<sequence length="1480" mass="168756">MSTYHPSFSSSGGLGSVFKSITKSFKQSPSTKRVPVTINPTVVGGGQDLQNLIDQLQTSSSSSVKLQAVKKLIESIKNYSISSIPEIWYVARKNCDIKNIKHSRDLRRATLELLNACIKKDDLTSVGTRIRYFNDIFKCCIFQDNKFDPDFDLFLKALLVLTGEGRDIYDFIIYEDRNNLYIFLENCLTVAIELSAVYNFQTEIQDITTKENDEKFANIYRVIEFTRNCIKFNYTVFSENMVIWIINKIIETKSNNKLILLAIIDIINSLSIYGQVPKECIPQMVKFLATIYGSSLDKGISSSVWGCVKNLCHDHTYRDIINSLCDNIQSPDINLYKIDSAEGLQSVYACTGSVKLIRNFQVQSGLSRNENIFEISQVQILNSFKVALSFGIDIINSVFLDCIDRLLAKDSYIDNFEISFNDSIDKIFPFQLWYSSNSMYDIFNLLKVDTEQDKSCFQSICLSLQSLYESQELFTPKDKLINFFTNYIEYLPINTIIFVLQYYSDNKMCSLLNPFWRENSMKLLNHFYFPVNIDVTVKMRCLQVILDAYNTSVAIFNDNDIKYEIILEIAKRSLRETNEELLRYLINNLFGVVFLKCPNTIFKQLVTVFLPLFQPPQAPPKSSHLVFEGSITSSFVTSTRTSGTVQEHGSIEFTEAITKLLCTTFIKATPERAQDCYNFLIEIANLSKHNGNVLLIIAKCLVRIRSTTENYIYFTQPSDMAGLALAFRRDISTTCSDSSKVSGWVYPETVDYLPEELFDQPNRNLLLFKVAKDVETDKYYIDIQKWLQLVLYIMDQYIDWEVYSYVWAHFVSQLSNTKLFYDCDLEINELRKIICNQLTLNLPSSLKLPHKTQNIEVTKADLQVVFVRSLSSLTGYFNKFTKPDQDQVVNSLIFGLGSWDKTAVPCINILTVCCYEIPLSIKKFLNSILTKLQTRITSANAAAHSLEFLISLSQLPSLTTNFTVEDFKQGFGIAFKYIQYSIDLEKRSQQQSQQQNSPQIIQQHGVDADVEETPSTQQQTITPILSEYILMLSYHIIASWFVTLKMSDRVELQQFIIKNLKLCSESNENLQDQTIGFLDFIKKFTSSDLPLEMRLPSNNNKSNTSNGNGSGSSNNSSTASICNRWMVDNLVVSIETEPYGGDTELIIRKPTGISKFNITLDHPSSMNNNNTSPMVLPNYFLSQLVESNIDPILIPDDVNTNRAISVLDRIPSVEFHKIGIIYIGKNQMTENEVLSNRIGSIDYQKFLSNIGDLIKLQGCKSIYTGGLDTENNIDGEFTRYWRGKYTQVIFHVATMMNNEQTGQTGQTGQTQNGNGNELTDMDIQRMIDLKKRHIGNNHVNIFYDESGHEFNFNLIKSQFNFLSIVITPHTYSQDYNLTSSSSSFSSSSSDDKSLEKYFKVKMYRRGGVPSFCGISHFKLISERELPVFIRSTSLLASIFASIWHGSKNVWSQRVKQLKLISSYTLPNSNSTATTTTTVYS</sequence>
<reference evidence="5 6" key="1">
    <citation type="journal article" date="2009" name="Genome Res.">
        <title>Comparative genomics of the fungal pathogens Candida dubliniensis and Candida albicans.</title>
        <authorList>
            <person name="Jackson A.P."/>
            <person name="Gamble J.A."/>
            <person name="Yeomans T."/>
            <person name="Moran G.P."/>
            <person name="Saunders D."/>
            <person name="Harris D."/>
            <person name="Aslett M."/>
            <person name="Barrell J.F."/>
            <person name="Butler G."/>
            <person name="Citiulo F."/>
            <person name="Coleman D.C."/>
            <person name="de Groot P.W.J."/>
            <person name="Goodwin T.J."/>
            <person name="Quail M.A."/>
            <person name="McQuillan J."/>
            <person name="Munro C.A."/>
            <person name="Pain A."/>
            <person name="Poulter R.T."/>
            <person name="Rajandream M.A."/>
            <person name="Renauld H."/>
            <person name="Spiering M.J."/>
            <person name="Tivey A."/>
            <person name="Gow N.A.R."/>
            <person name="Barrell B."/>
            <person name="Sullivan D.J."/>
            <person name="Berriman M."/>
        </authorList>
    </citation>
    <scope>NUCLEOTIDE SEQUENCE [LARGE SCALE GENOMIC DNA]</scope>
    <source>
        <strain evidence="6">CD36 / ATCC MYA-646 / CBS 7987 / NCPF 3949 / NRRL Y-17841</strain>
    </source>
</reference>
<evidence type="ECO:0000256" key="2">
    <source>
        <dbReference type="SAM" id="MobiDB-lite"/>
    </source>
</evidence>
<dbReference type="GeneID" id="8047536"/>
<dbReference type="InterPro" id="IPR024584">
    <property type="entry name" value="Tuberin_N"/>
</dbReference>
<keyword evidence="6" id="KW-1185">Reference proteome</keyword>
<dbReference type="HOGENOM" id="CLU_003828_0_0_1"/>
<dbReference type="KEGG" id="cdu:CD36_45080"/>
<keyword evidence="1" id="KW-0343">GTPase activation</keyword>
<dbReference type="GO" id="GO:0033596">
    <property type="term" value="C:TSC1-TSC2 complex"/>
    <property type="evidence" value="ECO:0007669"/>
    <property type="project" value="TreeGrafter"/>
</dbReference>
<feature type="compositionally biased region" description="Low complexity" evidence="2">
    <location>
        <begin position="993"/>
        <end position="1003"/>
    </location>
</feature>
<dbReference type="eggNOG" id="KOG3687">
    <property type="taxonomic scope" value="Eukaryota"/>
</dbReference>
<dbReference type="GO" id="GO:0051056">
    <property type="term" value="P:regulation of small GTPase mediated signal transduction"/>
    <property type="evidence" value="ECO:0007669"/>
    <property type="project" value="InterPro"/>
</dbReference>
<dbReference type="SUPFAM" id="SSF111347">
    <property type="entry name" value="Rap/Ran-GAP"/>
    <property type="match status" value="1"/>
</dbReference>
<dbReference type="EMBL" id="FM992691">
    <property type="protein sequence ID" value="CAX42374.1"/>
    <property type="molecule type" value="Genomic_DNA"/>
</dbReference>
<dbReference type="Proteomes" id="UP000002605">
    <property type="component" value="Chromosome 4"/>
</dbReference>
<dbReference type="GO" id="GO:0005096">
    <property type="term" value="F:GTPase activator activity"/>
    <property type="evidence" value="ECO:0007669"/>
    <property type="project" value="UniProtKB-KW"/>
</dbReference>
<dbReference type="CGD" id="CAL0000161404">
    <property type="gene designation" value="Cd36_45080"/>
</dbReference>
<dbReference type="Pfam" id="PF02145">
    <property type="entry name" value="Rap_GAP"/>
    <property type="match status" value="1"/>
</dbReference>
<feature type="compositionally biased region" description="Low complexity" evidence="2">
    <location>
        <begin position="1097"/>
        <end position="1116"/>
    </location>
</feature>
<evidence type="ECO:0000313" key="5">
    <source>
        <dbReference type="EMBL" id="CAX42374.1"/>
    </source>
</evidence>
<feature type="region of interest" description="Disordered" evidence="2">
    <location>
        <begin position="993"/>
        <end position="1017"/>
    </location>
</feature>
<evidence type="ECO:0000313" key="6">
    <source>
        <dbReference type="Proteomes" id="UP000002605"/>
    </source>
</evidence>
<gene>
    <name evidence="4" type="ordered locus">Cd36_45080</name>
    <name evidence="5" type="ORF">CD36_45080</name>
</gene>
<dbReference type="InterPro" id="IPR027107">
    <property type="entry name" value="Tuberin/Ral-act_asu"/>
</dbReference>
<dbReference type="OrthoDB" id="19311at2759"/>
<dbReference type="GO" id="GO:0032007">
    <property type="term" value="P:negative regulation of TOR signaling"/>
    <property type="evidence" value="ECO:0007669"/>
    <property type="project" value="TreeGrafter"/>
</dbReference>
<dbReference type="Pfam" id="PF03542">
    <property type="entry name" value="Tuberin"/>
    <property type="match status" value="1"/>
</dbReference>
<organism evidence="5 6">
    <name type="scientific">Candida dubliniensis (strain CD36 / ATCC MYA-646 / CBS 7987 / NCPF 3949 / NRRL Y-17841)</name>
    <name type="common">Yeast</name>
    <dbReference type="NCBI Taxonomy" id="573826"/>
    <lineage>
        <taxon>Eukaryota</taxon>
        <taxon>Fungi</taxon>
        <taxon>Dikarya</taxon>
        <taxon>Ascomycota</taxon>
        <taxon>Saccharomycotina</taxon>
        <taxon>Pichiomycetes</taxon>
        <taxon>Debaryomycetaceae</taxon>
        <taxon>Candida/Lodderomyces clade</taxon>
        <taxon>Candida</taxon>
    </lineage>
</organism>
<dbReference type="SUPFAM" id="SSF48371">
    <property type="entry name" value="ARM repeat"/>
    <property type="match status" value="1"/>
</dbReference>
<dbReference type="RefSeq" id="XP_002420154.1">
    <property type="nucleotide sequence ID" value="XM_002420109.1"/>
</dbReference>
<dbReference type="PANTHER" id="PTHR10063:SF0">
    <property type="entry name" value="TUBERIN"/>
    <property type="match status" value="1"/>
</dbReference>
<evidence type="ECO:0000256" key="1">
    <source>
        <dbReference type="ARBA" id="ARBA00022468"/>
    </source>
</evidence>
<feature type="domain" description="Rap-GAP" evidence="3">
    <location>
        <begin position="1204"/>
        <end position="1480"/>
    </location>
</feature>
<protein>
    <submittedName>
        <fullName evidence="5">GTPase activating protein, putative</fullName>
    </submittedName>
</protein>
<dbReference type="VEuPathDB" id="FungiDB:CD36_45080"/>
<proteinExistence type="predicted"/>
<feature type="region of interest" description="Disordered" evidence="2">
    <location>
        <begin position="1092"/>
        <end position="1116"/>
    </location>
</feature>